<dbReference type="Proteomes" id="UP001141552">
    <property type="component" value="Unassembled WGS sequence"/>
</dbReference>
<evidence type="ECO:0000313" key="2">
    <source>
        <dbReference type="Proteomes" id="UP001141552"/>
    </source>
</evidence>
<evidence type="ECO:0000313" key="1">
    <source>
        <dbReference type="EMBL" id="KAJ4841416.1"/>
    </source>
</evidence>
<proteinExistence type="predicted"/>
<name>A0A9Q0G3R7_9ROSI</name>
<organism evidence="1 2">
    <name type="scientific">Turnera subulata</name>
    <dbReference type="NCBI Taxonomy" id="218843"/>
    <lineage>
        <taxon>Eukaryota</taxon>
        <taxon>Viridiplantae</taxon>
        <taxon>Streptophyta</taxon>
        <taxon>Embryophyta</taxon>
        <taxon>Tracheophyta</taxon>
        <taxon>Spermatophyta</taxon>
        <taxon>Magnoliopsida</taxon>
        <taxon>eudicotyledons</taxon>
        <taxon>Gunneridae</taxon>
        <taxon>Pentapetalae</taxon>
        <taxon>rosids</taxon>
        <taxon>fabids</taxon>
        <taxon>Malpighiales</taxon>
        <taxon>Passifloraceae</taxon>
        <taxon>Turnera</taxon>
    </lineage>
</organism>
<dbReference type="EMBL" id="JAKUCV010002780">
    <property type="protein sequence ID" value="KAJ4841416.1"/>
    <property type="molecule type" value="Genomic_DNA"/>
</dbReference>
<protein>
    <submittedName>
        <fullName evidence="1">Uncharacterized protein</fullName>
    </submittedName>
</protein>
<dbReference type="AlphaFoldDB" id="A0A9Q0G3R7"/>
<keyword evidence="2" id="KW-1185">Reference proteome</keyword>
<accession>A0A9Q0G3R7</accession>
<comment type="caution">
    <text evidence="1">The sequence shown here is derived from an EMBL/GenBank/DDBJ whole genome shotgun (WGS) entry which is preliminary data.</text>
</comment>
<gene>
    <name evidence="1" type="ORF">Tsubulata_036883</name>
</gene>
<reference evidence="1" key="2">
    <citation type="journal article" date="2023" name="Plants (Basel)">
        <title>Annotation of the Turnera subulata (Passifloraceae) Draft Genome Reveals the S-Locus Evolved after the Divergence of Turneroideae from Passifloroideae in a Stepwise Manner.</title>
        <authorList>
            <person name="Henning P.M."/>
            <person name="Roalson E.H."/>
            <person name="Mir W."/>
            <person name="McCubbin A.G."/>
            <person name="Shore J.S."/>
        </authorList>
    </citation>
    <scope>NUCLEOTIDE SEQUENCE</scope>
    <source>
        <strain evidence="1">F60SS</strain>
    </source>
</reference>
<reference evidence="1" key="1">
    <citation type="submission" date="2022-02" db="EMBL/GenBank/DDBJ databases">
        <authorList>
            <person name="Henning P.M."/>
            <person name="McCubbin A.G."/>
            <person name="Shore J.S."/>
        </authorList>
    </citation>
    <scope>NUCLEOTIDE SEQUENCE</scope>
    <source>
        <strain evidence="1">F60SS</strain>
        <tissue evidence="1">Leaves</tissue>
    </source>
</reference>
<sequence length="306" mass="35333">MVIVSLPDWCKNTHIDDVLVRSKSSKCISLANPAALIFGAIRSTLSTMFDADLWVDDVADVQVETSILGRTPVYGVNFPEAKRDPHMHINLERMKANINQLFAIIQHVFMRASDLGVSIDDTDLSFFQLTCEKVESSCANTFKRYCFFVMIHPLLYSRQEKYDFIDKMYRLYKMQPRIYKRTVKMEEGLKAVKGWAETARKSGNKAVKAALDFQSERVGLPYRFDANWRIAAFLRNAIHHVEREHDTTEPKVLEELESIFPHILSKLHLQMWQALGEYQLGSIDYGLLVIRHFMRDPGAFGFKLVF</sequence>